<organism evidence="1 2">
    <name type="scientific">Hypnocyclicus thermotrophus</name>
    <dbReference type="NCBI Taxonomy" id="1627895"/>
    <lineage>
        <taxon>Bacteria</taxon>
        <taxon>Fusobacteriati</taxon>
        <taxon>Fusobacteriota</taxon>
        <taxon>Fusobacteriia</taxon>
        <taxon>Fusobacteriales</taxon>
        <taxon>Fusobacteriaceae</taxon>
        <taxon>Hypnocyclicus</taxon>
    </lineage>
</organism>
<dbReference type="Proteomes" id="UP000294678">
    <property type="component" value="Unassembled WGS sequence"/>
</dbReference>
<name>A0AA46DYM5_9FUSO</name>
<proteinExistence type="predicted"/>
<gene>
    <name evidence="1" type="ORF">EV215_1033</name>
</gene>
<dbReference type="AlphaFoldDB" id="A0AA46DYM5"/>
<evidence type="ECO:0008006" key="3">
    <source>
        <dbReference type="Google" id="ProtNLM"/>
    </source>
</evidence>
<keyword evidence="2" id="KW-1185">Reference proteome</keyword>
<evidence type="ECO:0000313" key="2">
    <source>
        <dbReference type="Proteomes" id="UP000294678"/>
    </source>
</evidence>
<protein>
    <recommendedName>
        <fullName evidence="3">Outer membrane protein beta-barrel domain-containing protein</fullName>
    </recommendedName>
</protein>
<reference evidence="1 2" key="1">
    <citation type="submission" date="2019-03" db="EMBL/GenBank/DDBJ databases">
        <title>Genomic Encyclopedia of Type Strains, Phase IV (KMG-IV): sequencing the most valuable type-strain genomes for metagenomic binning, comparative biology and taxonomic classification.</title>
        <authorList>
            <person name="Goeker M."/>
        </authorList>
    </citation>
    <scope>NUCLEOTIDE SEQUENCE [LARGE SCALE GENOMIC DNA]</scope>
    <source>
        <strain evidence="1 2">DSM 100055</strain>
    </source>
</reference>
<evidence type="ECO:0000313" key="1">
    <source>
        <dbReference type="EMBL" id="TDT70488.1"/>
    </source>
</evidence>
<comment type="caution">
    <text evidence="1">The sequence shown here is derived from an EMBL/GenBank/DDBJ whole genome shotgun (WGS) entry which is preliminary data.</text>
</comment>
<dbReference type="EMBL" id="SOBG01000004">
    <property type="protein sequence ID" value="TDT70488.1"/>
    <property type="molecule type" value="Genomic_DNA"/>
</dbReference>
<sequence length="195" mass="21776">MKKIITITLLIILSTFSYSLVIESKAGIAPWNSYNLDGTNYTGTFSVRLEGTMWFEIQDKTELGFGAAFRPLGVVNRDLSQSSNGTMDLMTSYPIFISAKYTFPKEIAGITLSGRTNLGFSINDVGSYPYLYKTTIGIYSGFGLSGEKDNLSMEILYELTQSNAYFVTENTNFPDDNIHITNYLISLNVGYKLEF</sequence>
<accession>A0AA46DYM5</accession>
<dbReference type="RefSeq" id="WP_134112924.1">
    <property type="nucleotide sequence ID" value="NZ_SOBG01000004.1"/>
</dbReference>